<dbReference type="AlphaFoldDB" id="A0AAD4MKX6"/>
<sequence>MSCSKPLPPFTFDVLCYLNRDQLERFSIVCRPLKNFIDRYFHSKPYRVFDYLNIRGGSYALFHNDVQWHPNRDDYSVQQFLASERTCGKNTHYSLHEMRPYLGSNIRIKWAIIYVSGGSTYNPEHIEEMESISHLWREGKVSIWNAGNRRILADTDFQLILNSPTILNCQYLSMDAAQFSFKDYKILYTMNMIEIVYRDGHIDSNSWPEFLEQPAVKPVVVLHNAPREYVTNILDRLCKAFSSAVVPNPFKLVFSIREEDEALTEFREVNKTSAEKLELKKGIPSGYERLGFSYNKYTLERSTI</sequence>
<gene>
    <name evidence="1" type="ORF">DdX_18386</name>
</gene>
<protein>
    <recommendedName>
        <fullName evidence="3">F-box domain-containing protein</fullName>
    </recommendedName>
</protein>
<proteinExistence type="predicted"/>
<comment type="caution">
    <text evidence="1">The sequence shown here is derived from an EMBL/GenBank/DDBJ whole genome shotgun (WGS) entry which is preliminary data.</text>
</comment>
<reference evidence="1" key="1">
    <citation type="submission" date="2022-01" db="EMBL/GenBank/DDBJ databases">
        <title>Genome Sequence Resource for Two Populations of Ditylenchus destructor, the Migratory Endoparasitic Phytonematode.</title>
        <authorList>
            <person name="Zhang H."/>
            <person name="Lin R."/>
            <person name="Xie B."/>
        </authorList>
    </citation>
    <scope>NUCLEOTIDE SEQUENCE</scope>
    <source>
        <strain evidence="1">BazhouSP</strain>
    </source>
</reference>
<organism evidence="1 2">
    <name type="scientific">Ditylenchus destructor</name>
    <dbReference type="NCBI Taxonomy" id="166010"/>
    <lineage>
        <taxon>Eukaryota</taxon>
        <taxon>Metazoa</taxon>
        <taxon>Ecdysozoa</taxon>
        <taxon>Nematoda</taxon>
        <taxon>Chromadorea</taxon>
        <taxon>Rhabditida</taxon>
        <taxon>Tylenchina</taxon>
        <taxon>Tylenchomorpha</taxon>
        <taxon>Sphaerularioidea</taxon>
        <taxon>Anguinidae</taxon>
        <taxon>Anguininae</taxon>
        <taxon>Ditylenchus</taxon>
    </lineage>
</organism>
<evidence type="ECO:0000313" key="1">
    <source>
        <dbReference type="EMBL" id="KAI1697639.1"/>
    </source>
</evidence>
<name>A0AAD4MKX6_9BILA</name>
<keyword evidence="2" id="KW-1185">Reference proteome</keyword>
<dbReference type="Proteomes" id="UP001201812">
    <property type="component" value="Unassembled WGS sequence"/>
</dbReference>
<evidence type="ECO:0008006" key="3">
    <source>
        <dbReference type="Google" id="ProtNLM"/>
    </source>
</evidence>
<dbReference type="EMBL" id="JAKKPZ010000258">
    <property type="protein sequence ID" value="KAI1697639.1"/>
    <property type="molecule type" value="Genomic_DNA"/>
</dbReference>
<accession>A0AAD4MKX6</accession>
<evidence type="ECO:0000313" key="2">
    <source>
        <dbReference type="Proteomes" id="UP001201812"/>
    </source>
</evidence>